<dbReference type="EMBL" id="FNCO01000013">
    <property type="protein sequence ID" value="SDI45807.1"/>
    <property type="molecule type" value="Genomic_DNA"/>
</dbReference>
<sequence length="431" mass="46036">MNTSTSIYQLESNVRSYCRDCDVVFATGRGATLTDVHGLSYVDFFAGAGSLNYGHNNPHLKKQLLAYIEQDGVTNTLDFHSDAKTRFIERFEQVILKPRGLHYKLQFTGPTGTNAVEAALKLARKATGRSTVAAFTHAFHGVSLGALAATANADKRGAGGVELSNVVRLPYDGFFGPDIDSADIIATLYSTAGSGYEKPAAIILETVQGEGGLNCASTHWLKRIEQLCKDLGALLIIDDIQAGCGRTGSFFSFEPAGISPDIVCLSKSISGYGLPMSLVLIKPEHDCWAPGEHNGTFRGSNPAFVTACAALDYWQDTRLQDTIGVYSRLIRTALETLVAQTSPGTAQVVGRGLFMGLKFSDPDTASRLVSACLEQGLLVETCGPQSEVLKLMPPLTIDAHTLTLGLEKLQQACLNVLCVPTPTATALRGIA</sequence>
<keyword evidence="5 6" id="KW-0663">Pyridoxal phosphate</keyword>
<dbReference type="PANTHER" id="PTHR43552:SF2">
    <property type="entry name" value="DIAMINOBUTYRATE--2-OXOGLUTARATE TRANSAMINASE"/>
    <property type="match status" value="1"/>
</dbReference>
<evidence type="ECO:0000313" key="8">
    <source>
        <dbReference type="EMBL" id="SDI45807.1"/>
    </source>
</evidence>
<dbReference type="InterPro" id="IPR015421">
    <property type="entry name" value="PyrdxlP-dep_Trfase_major"/>
</dbReference>
<evidence type="ECO:0000256" key="5">
    <source>
        <dbReference type="ARBA" id="ARBA00022898"/>
    </source>
</evidence>
<dbReference type="EC" id="2.6.1.76" evidence="7"/>
<comment type="similarity">
    <text evidence="2 6">Belongs to the class-III pyridoxal-phosphate-dependent aminotransferase family.</text>
</comment>
<dbReference type="Proteomes" id="UP000182894">
    <property type="component" value="Unassembled WGS sequence"/>
</dbReference>
<dbReference type="SUPFAM" id="SSF53383">
    <property type="entry name" value="PLP-dependent transferases"/>
    <property type="match status" value="1"/>
</dbReference>
<comment type="cofactor">
    <cofactor evidence="1 7">
        <name>pyridoxal 5'-phosphate</name>
        <dbReference type="ChEBI" id="CHEBI:597326"/>
    </cofactor>
</comment>
<dbReference type="PROSITE" id="PS00600">
    <property type="entry name" value="AA_TRANSFER_CLASS_3"/>
    <property type="match status" value="1"/>
</dbReference>
<evidence type="ECO:0000256" key="3">
    <source>
        <dbReference type="ARBA" id="ARBA00022576"/>
    </source>
</evidence>
<evidence type="ECO:0000256" key="4">
    <source>
        <dbReference type="ARBA" id="ARBA00022679"/>
    </source>
</evidence>
<dbReference type="InterPro" id="IPR005814">
    <property type="entry name" value="Aminotrans_3"/>
</dbReference>
<proteinExistence type="inferred from homology"/>
<dbReference type="NCBIfam" id="NF006733">
    <property type="entry name" value="PRK09264.1"/>
    <property type="match status" value="1"/>
</dbReference>
<evidence type="ECO:0000313" key="9">
    <source>
        <dbReference type="Proteomes" id="UP000182894"/>
    </source>
</evidence>
<dbReference type="PANTHER" id="PTHR43552">
    <property type="entry name" value="DIAMINOBUTYRATE--2-OXOGLUTARATE AMINOTRANSFERASE"/>
    <property type="match status" value="1"/>
</dbReference>
<reference evidence="9" key="1">
    <citation type="submission" date="2016-10" db="EMBL/GenBank/DDBJ databases">
        <authorList>
            <person name="Varghese N."/>
            <person name="Submissions S."/>
        </authorList>
    </citation>
    <scope>NUCLEOTIDE SEQUENCE [LARGE SCALE GENOMIC DNA]</scope>
    <source>
        <strain evidence="9">ATCC 700689</strain>
    </source>
</reference>
<evidence type="ECO:0000256" key="1">
    <source>
        <dbReference type="ARBA" id="ARBA00001933"/>
    </source>
</evidence>
<dbReference type="NCBIfam" id="TIGR02407">
    <property type="entry name" value="ectoine_ectB"/>
    <property type="match status" value="1"/>
</dbReference>
<keyword evidence="3 7" id="KW-0032">Aminotransferase</keyword>
<dbReference type="UniPathway" id="UPA00067">
    <property type="reaction ID" value="UER00121"/>
</dbReference>
<dbReference type="Pfam" id="PF00202">
    <property type="entry name" value="Aminotran_3"/>
    <property type="match status" value="1"/>
</dbReference>
<comment type="catalytic activity">
    <reaction evidence="7">
        <text>L-2,4-diaminobutanoate + 2-oxoglutarate = L-aspartate 4-semialdehyde + L-glutamate</text>
        <dbReference type="Rhea" id="RHEA:11160"/>
        <dbReference type="ChEBI" id="CHEBI:16810"/>
        <dbReference type="ChEBI" id="CHEBI:29985"/>
        <dbReference type="ChEBI" id="CHEBI:58761"/>
        <dbReference type="ChEBI" id="CHEBI:537519"/>
        <dbReference type="EC" id="2.6.1.76"/>
    </reaction>
</comment>
<dbReference type="PIRSF" id="PIRSF000521">
    <property type="entry name" value="Transaminase_4ab_Lys_Orn"/>
    <property type="match status" value="1"/>
</dbReference>
<evidence type="ECO:0000256" key="2">
    <source>
        <dbReference type="ARBA" id="ARBA00008954"/>
    </source>
</evidence>
<dbReference type="InterPro" id="IPR015422">
    <property type="entry name" value="PyrdxlP-dep_Trfase_small"/>
</dbReference>
<dbReference type="InterPro" id="IPR012773">
    <property type="entry name" value="Ectoine_EctB"/>
</dbReference>
<dbReference type="RefSeq" id="WP_074756117.1">
    <property type="nucleotide sequence ID" value="NZ_FNCO01000013.1"/>
</dbReference>
<gene>
    <name evidence="8" type="ORF">SAMN05216605_113180</name>
</gene>
<evidence type="ECO:0000256" key="6">
    <source>
        <dbReference type="RuleBase" id="RU003560"/>
    </source>
</evidence>
<dbReference type="InterPro" id="IPR049704">
    <property type="entry name" value="Aminotrans_3_PPA_site"/>
</dbReference>
<dbReference type="STRING" id="89065.SAMN05216605_113180"/>
<dbReference type="NCBIfam" id="TIGR00709">
    <property type="entry name" value="dat"/>
    <property type="match status" value="1"/>
</dbReference>
<dbReference type="GO" id="GO:0047307">
    <property type="term" value="F:diaminobutyrate-pyruvate transaminase activity"/>
    <property type="evidence" value="ECO:0007669"/>
    <property type="project" value="InterPro"/>
</dbReference>
<dbReference type="GO" id="GO:0019491">
    <property type="term" value="P:ectoine biosynthetic process"/>
    <property type="evidence" value="ECO:0007669"/>
    <property type="project" value="UniProtKB-UniPathway"/>
</dbReference>
<dbReference type="InterPro" id="IPR015424">
    <property type="entry name" value="PyrdxlP-dep_Trfase"/>
</dbReference>
<keyword evidence="9" id="KW-1185">Reference proteome</keyword>
<dbReference type="OrthoDB" id="9801052at2"/>
<keyword evidence="4 7" id="KW-0808">Transferase</keyword>
<accession>A0A1G8KQV9</accession>
<dbReference type="GO" id="GO:0045303">
    <property type="term" value="F:diaminobutyrate-2-oxoglutarate transaminase activity"/>
    <property type="evidence" value="ECO:0007669"/>
    <property type="project" value="UniProtKB-EC"/>
</dbReference>
<evidence type="ECO:0000256" key="7">
    <source>
        <dbReference type="RuleBase" id="RU365034"/>
    </source>
</evidence>
<dbReference type="CDD" id="cd00610">
    <property type="entry name" value="OAT_like"/>
    <property type="match status" value="1"/>
</dbReference>
<dbReference type="Gene3D" id="3.40.640.10">
    <property type="entry name" value="Type I PLP-dependent aspartate aminotransferase-like (Major domain)"/>
    <property type="match status" value="1"/>
</dbReference>
<name>A0A1G8KQV9_9PSED</name>
<protein>
    <recommendedName>
        <fullName evidence="7">Diaminobutyrate--2-oxoglutarate transaminase</fullName>
        <ecNumber evidence="7">2.6.1.76</ecNumber>
    </recommendedName>
    <alternativeName>
        <fullName evidence="7">DABA aminotransferase</fullName>
    </alternativeName>
</protein>
<comment type="function">
    <text evidence="7">Catalyzes reversively the conversion of L-aspartate beta-semialdehyde (ASA) to L-2,4-diaminobutyrate (DABA) by transamination with L-glutamate.</text>
</comment>
<dbReference type="Gene3D" id="3.90.1150.10">
    <property type="entry name" value="Aspartate Aminotransferase, domain 1"/>
    <property type="match status" value="1"/>
</dbReference>
<dbReference type="AlphaFoldDB" id="A0A1G8KQV9"/>
<comment type="pathway">
    <text evidence="7">Amine and polyamine biosynthesis; ectoine biosynthesis; L-ectoine from L-aspartate 4-semialdehyde: step 1/3.</text>
</comment>
<dbReference type="GO" id="GO:0030170">
    <property type="term" value="F:pyridoxal phosphate binding"/>
    <property type="evidence" value="ECO:0007669"/>
    <property type="project" value="InterPro"/>
</dbReference>
<organism evidence="8 9">
    <name type="scientific">Pseudomonas abietaniphila</name>
    <dbReference type="NCBI Taxonomy" id="89065"/>
    <lineage>
        <taxon>Bacteria</taxon>
        <taxon>Pseudomonadati</taxon>
        <taxon>Pseudomonadota</taxon>
        <taxon>Gammaproteobacteria</taxon>
        <taxon>Pseudomonadales</taxon>
        <taxon>Pseudomonadaceae</taxon>
        <taxon>Pseudomonas</taxon>
    </lineage>
</organism>
<dbReference type="InterPro" id="IPR004637">
    <property type="entry name" value="Dat"/>
</dbReference>